<keyword evidence="1" id="KW-0732">Signal</keyword>
<proteinExistence type="predicted"/>
<name>A0A7S4CFB9_9EUGL</name>
<evidence type="ECO:0008006" key="3">
    <source>
        <dbReference type="Google" id="ProtNLM"/>
    </source>
</evidence>
<sequence length="147" mass="15589">MLGFSVVAAWGLCLHRACRQAELLLLAPQFYVWQVAAPKQNVQPAGIPLTQGPGLISTSEGLAGNWVHVAGYLCLAENVTVTALLRCLTWPSVNPSSPGVPYPMVPVLARRYSNELPYVSLVGHAMATRQAKPFAAPAASAVDPADI</sequence>
<accession>A0A7S4CFB9</accession>
<organism evidence="2">
    <name type="scientific">Eutreptiella gymnastica</name>
    <dbReference type="NCBI Taxonomy" id="73025"/>
    <lineage>
        <taxon>Eukaryota</taxon>
        <taxon>Discoba</taxon>
        <taxon>Euglenozoa</taxon>
        <taxon>Euglenida</taxon>
        <taxon>Spirocuta</taxon>
        <taxon>Euglenophyceae</taxon>
        <taxon>Eutreptiales</taxon>
        <taxon>Eutreptiaceae</taxon>
        <taxon>Eutreptiella</taxon>
    </lineage>
</organism>
<evidence type="ECO:0000256" key="1">
    <source>
        <dbReference type="SAM" id="SignalP"/>
    </source>
</evidence>
<protein>
    <recommendedName>
        <fullName evidence="3">Secreted protein</fullName>
    </recommendedName>
</protein>
<feature type="signal peptide" evidence="1">
    <location>
        <begin position="1"/>
        <end position="20"/>
    </location>
</feature>
<dbReference type="EMBL" id="HBJA01020764">
    <property type="protein sequence ID" value="CAE0795501.1"/>
    <property type="molecule type" value="Transcribed_RNA"/>
</dbReference>
<evidence type="ECO:0000313" key="2">
    <source>
        <dbReference type="EMBL" id="CAE0795501.1"/>
    </source>
</evidence>
<feature type="chain" id="PRO_5030867416" description="Secreted protein" evidence="1">
    <location>
        <begin position="21"/>
        <end position="147"/>
    </location>
</feature>
<dbReference type="AlphaFoldDB" id="A0A7S4CFB9"/>
<reference evidence="2" key="1">
    <citation type="submission" date="2021-01" db="EMBL/GenBank/DDBJ databases">
        <authorList>
            <person name="Corre E."/>
            <person name="Pelletier E."/>
            <person name="Niang G."/>
            <person name="Scheremetjew M."/>
            <person name="Finn R."/>
            <person name="Kale V."/>
            <person name="Holt S."/>
            <person name="Cochrane G."/>
            <person name="Meng A."/>
            <person name="Brown T."/>
            <person name="Cohen L."/>
        </authorList>
    </citation>
    <scope>NUCLEOTIDE SEQUENCE</scope>
    <source>
        <strain evidence="2">CCMP1594</strain>
    </source>
</reference>
<gene>
    <name evidence="2" type="ORF">EGYM00163_LOCUS6620</name>
</gene>